<keyword evidence="5" id="KW-1185">Reference proteome</keyword>
<evidence type="ECO:0000256" key="2">
    <source>
        <dbReference type="ARBA" id="ARBA00023315"/>
    </source>
</evidence>
<proteinExistence type="predicted"/>
<evidence type="ECO:0000259" key="3">
    <source>
        <dbReference type="PROSITE" id="PS51186"/>
    </source>
</evidence>
<dbReference type="GO" id="GO:0016747">
    <property type="term" value="F:acyltransferase activity, transferring groups other than amino-acyl groups"/>
    <property type="evidence" value="ECO:0007669"/>
    <property type="project" value="InterPro"/>
</dbReference>
<gene>
    <name evidence="4" type="ORF">A3K86_20030</name>
</gene>
<dbReference type="CDD" id="cd04301">
    <property type="entry name" value="NAT_SF"/>
    <property type="match status" value="1"/>
</dbReference>
<evidence type="ECO:0000256" key="1">
    <source>
        <dbReference type="ARBA" id="ARBA00022679"/>
    </source>
</evidence>
<dbReference type="OrthoDB" id="336415at2"/>
<sequence length="165" mass="18325">MIKIRSTEEKDIEQVRALYGGKIAQAGTLQLPYPSFSMWHKRLTNLPDGVHSLVAELDGQIVGQLGLMVEQNPRRRHVASFGMAVRDDCQGRGVGSAILAAAIDLAENWLNVSRIELTVYSDNQAAQALYKKHGFQVEGEASQFAFRNGEYVSALYMARIRDTTL</sequence>
<protein>
    <submittedName>
        <fullName evidence="4">GCN5 family acetyltransferase</fullName>
    </submittedName>
</protein>
<dbReference type="STRING" id="858640.A3K86_20030"/>
<dbReference type="Pfam" id="PF00583">
    <property type="entry name" value="Acetyltransf_1"/>
    <property type="match status" value="1"/>
</dbReference>
<dbReference type="InterPro" id="IPR016181">
    <property type="entry name" value="Acyl_CoA_acyltransferase"/>
</dbReference>
<comment type="caution">
    <text evidence="4">The sequence shown here is derived from an EMBL/GenBank/DDBJ whole genome shotgun (WGS) entry which is preliminary data.</text>
</comment>
<dbReference type="Gene3D" id="3.40.630.30">
    <property type="match status" value="1"/>
</dbReference>
<dbReference type="InterPro" id="IPR000182">
    <property type="entry name" value="GNAT_dom"/>
</dbReference>
<feature type="domain" description="N-acetyltransferase" evidence="3">
    <location>
        <begin position="2"/>
        <end position="162"/>
    </location>
</feature>
<evidence type="ECO:0000313" key="5">
    <source>
        <dbReference type="Proteomes" id="UP000078503"/>
    </source>
</evidence>
<name>A0A178K1P9_9GAMM</name>
<dbReference type="AlphaFoldDB" id="A0A178K1P9"/>
<dbReference type="InterPro" id="IPR050832">
    <property type="entry name" value="Bact_Acetyltransf"/>
</dbReference>
<dbReference type="PROSITE" id="PS51186">
    <property type="entry name" value="GNAT"/>
    <property type="match status" value="1"/>
</dbReference>
<dbReference type="EMBL" id="LVHF01000033">
    <property type="protein sequence ID" value="OAN11248.1"/>
    <property type="molecule type" value="Genomic_DNA"/>
</dbReference>
<evidence type="ECO:0000313" key="4">
    <source>
        <dbReference type="EMBL" id="OAN11248.1"/>
    </source>
</evidence>
<dbReference type="RefSeq" id="WP_068335665.1">
    <property type="nucleotide sequence ID" value="NZ_LVHF01000033.1"/>
</dbReference>
<dbReference type="SUPFAM" id="SSF55729">
    <property type="entry name" value="Acyl-CoA N-acyltransferases (Nat)"/>
    <property type="match status" value="1"/>
</dbReference>
<reference evidence="4 5" key="1">
    <citation type="submission" date="2016-03" db="EMBL/GenBank/DDBJ databases">
        <title>Photobacterium proteolyticum sp. nov. a protease producing bacterium isolated from ocean sediments of Laizhou Bay.</title>
        <authorList>
            <person name="Li Y."/>
        </authorList>
    </citation>
    <scope>NUCLEOTIDE SEQUENCE [LARGE SCALE GENOMIC DNA]</scope>
    <source>
        <strain evidence="4 5">R-40508</strain>
    </source>
</reference>
<dbReference type="PANTHER" id="PTHR43877:SF2">
    <property type="entry name" value="AMINOALKYLPHOSPHONATE N-ACETYLTRANSFERASE-RELATED"/>
    <property type="match status" value="1"/>
</dbReference>
<organism evidence="4 5">
    <name type="scientific">Photobacterium jeanii</name>
    <dbReference type="NCBI Taxonomy" id="858640"/>
    <lineage>
        <taxon>Bacteria</taxon>
        <taxon>Pseudomonadati</taxon>
        <taxon>Pseudomonadota</taxon>
        <taxon>Gammaproteobacteria</taxon>
        <taxon>Vibrionales</taxon>
        <taxon>Vibrionaceae</taxon>
        <taxon>Photobacterium</taxon>
    </lineage>
</organism>
<keyword evidence="2" id="KW-0012">Acyltransferase</keyword>
<accession>A0A178K1P9</accession>
<dbReference type="Proteomes" id="UP000078503">
    <property type="component" value="Unassembled WGS sequence"/>
</dbReference>
<keyword evidence="1 4" id="KW-0808">Transferase</keyword>
<dbReference type="PANTHER" id="PTHR43877">
    <property type="entry name" value="AMINOALKYLPHOSPHONATE N-ACETYLTRANSFERASE-RELATED-RELATED"/>
    <property type="match status" value="1"/>
</dbReference>